<evidence type="ECO:0000313" key="3">
    <source>
        <dbReference type="Proteomes" id="UP001497444"/>
    </source>
</evidence>
<evidence type="ECO:0008006" key="4">
    <source>
        <dbReference type="Google" id="ProtNLM"/>
    </source>
</evidence>
<dbReference type="SUPFAM" id="SSF48452">
    <property type="entry name" value="TPR-like"/>
    <property type="match status" value="1"/>
</dbReference>
<organism evidence="2 3">
    <name type="scientific">Sphagnum jensenii</name>
    <dbReference type="NCBI Taxonomy" id="128206"/>
    <lineage>
        <taxon>Eukaryota</taxon>
        <taxon>Viridiplantae</taxon>
        <taxon>Streptophyta</taxon>
        <taxon>Embryophyta</taxon>
        <taxon>Bryophyta</taxon>
        <taxon>Sphagnophytina</taxon>
        <taxon>Sphagnopsida</taxon>
        <taxon>Sphagnales</taxon>
        <taxon>Sphagnaceae</taxon>
        <taxon>Sphagnum</taxon>
    </lineage>
</organism>
<proteinExistence type="predicted"/>
<gene>
    <name evidence="2" type="ORF">CSSPJE1EN1_LOCUS27417</name>
</gene>
<name>A0ABP0VCB3_9BRYO</name>
<reference evidence="2" key="1">
    <citation type="submission" date="2024-02" db="EMBL/GenBank/DDBJ databases">
        <authorList>
            <consortium name="ELIXIR-Norway"/>
            <consortium name="Elixir Norway"/>
        </authorList>
    </citation>
    <scope>NUCLEOTIDE SEQUENCE</scope>
</reference>
<feature type="signal peptide" evidence="1">
    <location>
        <begin position="1"/>
        <end position="28"/>
    </location>
</feature>
<protein>
    <recommendedName>
        <fullName evidence="4">Photosystem I assembly protein Ycf3</fullName>
    </recommendedName>
</protein>
<keyword evidence="1" id="KW-0732">Signal</keyword>
<comment type="caution">
    <text evidence="2">The sequence shown here is derived from an EMBL/GenBank/DDBJ whole genome shotgun (WGS) entry which is preliminary data.</text>
</comment>
<dbReference type="InterPro" id="IPR011990">
    <property type="entry name" value="TPR-like_helical_dom_sf"/>
</dbReference>
<sequence>MKFEVAFGISTTLFVALTFGDLLQSTAATPGQRSVAKKTSAPELEADTGAAINYFNQGVNATNAKNYLQAIQMYKASRAADPDYLNAYVNEVAAYMSLNRPDLAIDTATKGIAKCNKNNDDD</sequence>
<feature type="chain" id="PRO_5046654100" description="Photosystem I assembly protein Ycf3" evidence="1">
    <location>
        <begin position="29"/>
        <end position="122"/>
    </location>
</feature>
<accession>A0ABP0VCB3</accession>
<dbReference type="Gene3D" id="1.25.40.10">
    <property type="entry name" value="Tetratricopeptide repeat domain"/>
    <property type="match status" value="1"/>
</dbReference>
<keyword evidence="3" id="KW-1185">Reference proteome</keyword>
<evidence type="ECO:0000256" key="1">
    <source>
        <dbReference type="SAM" id="SignalP"/>
    </source>
</evidence>
<dbReference type="EMBL" id="CAXAQS010000542">
    <property type="protein sequence ID" value="CAK9252039.1"/>
    <property type="molecule type" value="Genomic_DNA"/>
</dbReference>
<dbReference type="Proteomes" id="UP001497444">
    <property type="component" value="Unassembled WGS sequence"/>
</dbReference>
<evidence type="ECO:0000313" key="2">
    <source>
        <dbReference type="EMBL" id="CAK9252039.1"/>
    </source>
</evidence>